<gene>
    <name evidence="1" type="ORF">SAMN02910315_01463</name>
</gene>
<dbReference type="InterPro" id="IPR014825">
    <property type="entry name" value="DNA_alkylation"/>
</dbReference>
<dbReference type="EMBL" id="FMXB01000010">
    <property type="protein sequence ID" value="SDA58091.1"/>
    <property type="molecule type" value="Genomic_DNA"/>
</dbReference>
<dbReference type="RefSeq" id="WP_149732000.1">
    <property type="nucleotide sequence ID" value="NZ_FMXB01000010.1"/>
</dbReference>
<dbReference type="Proteomes" id="UP000323439">
    <property type="component" value="Unassembled WGS sequence"/>
</dbReference>
<protein>
    <submittedName>
        <fullName evidence="1">3-methyladenine DNA glycosylase AlkD</fullName>
    </submittedName>
</protein>
<evidence type="ECO:0000313" key="2">
    <source>
        <dbReference type="Proteomes" id="UP000323439"/>
    </source>
</evidence>
<reference evidence="1 2" key="1">
    <citation type="submission" date="2016-10" db="EMBL/GenBank/DDBJ databases">
        <authorList>
            <person name="Varghese N."/>
            <person name="Submissions S."/>
        </authorList>
    </citation>
    <scope>NUCLEOTIDE SEQUENCE [LARGE SCALE GENOMIC DNA]</scope>
    <source>
        <strain evidence="1 2">DSM 16643</strain>
    </source>
</reference>
<accession>A0A1G5WIS4</accession>
<dbReference type="Pfam" id="PF08713">
    <property type="entry name" value="DNA_alkylation"/>
    <property type="match status" value="1"/>
</dbReference>
<proteinExistence type="predicted"/>
<name>A0A1G5WIS4_9EURY</name>
<organism evidence="1 2">
    <name type="scientific">Methanobrevibacter millerae</name>
    <dbReference type="NCBI Taxonomy" id="230361"/>
    <lineage>
        <taxon>Archaea</taxon>
        <taxon>Methanobacteriati</taxon>
        <taxon>Methanobacteriota</taxon>
        <taxon>Methanomada group</taxon>
        <taxon>Methanobacteria</taxon>
        <taxon>Methanobacteriales</taxon>
        <taxon>Methanobacteriaceae</taxon>
        <taxon>Methanobrevibacter</taxon>
    </lineage>
</organism>
<sequence>MELADIIEFFESNVDEDNLKTMNRLKVGSDKKYGIRMPVLRKFAKEIGKDHELALKLWNHGYHESRLLATLIEESDKVDKAQLEAWVNDFDTWDLCDQACINLLVEMPSAIERIPIWAESEKEFVKRTAFSLIAVIAVHDKTSDDSYFEGFFSLIGKASFDERNFVKKSVNWAIRSIGKKNIHLNQKAIELSNEILEYDSKSARWIAKNALRELESEKVQKKLN</sequence>
<evidence type="ECO:0000313" key="1">
    <source>
        <dbReference type="EMBL" id="SDA58091.1"/>
    </source>
</evidence>
<dbReference type="PANTHER" id="PTHR41291">
    <property type="entry name" value="DNA ALKYLATION REPAIR PROTEIN"/>
    <property type="match status" value="1"/>
</dbReference>
<dbReference type="OrthoDB" id="53307at2157"/>
<dbReference type="PANTHER" id="PTHR41291:SF1">
    <property type="entry name" value="DNA ALKYLATION REPAIR PROTEIN"/>
    <property type="match status" value="1"/>
</dbReference>
<dbReference type="SUPFAM" id="SSF48371">
    <property type="entry name" value="ARM repeat"/>
    <property type="match status" value="1"/>
</dbReference>
<dbReference type="InterPro" id="IPR016024">
    <property type="entry name" value="ARM-type_fold"/>
</dbReference>
<keyword evidence="2" id="KW-1185">Reference proteome</keyword>
<dbReference type="AlphaFoldDB" id="A0A1G5WIS4"/>
<dbReference type="CDD" id="cd06561">
    <property type="entry name" value="AlkD_like"/>
    <property type="match status" value="1"/>
</dbReference>
<dbReference type="Gene3D" id="1.25.10.90">
    <property type="match status" value="1"/>
</dbReference>